<dbReference type="GO" id="GO:1990913">
    <property type="term" value="C:sperm head plasma membrane"/>
    <property type="evidence" value="ECO:0007669"/>
    <property type="project" value="TreeGrafter"/>
</dbReference>
<evidence type="ECO:0000256" key="8">
    <source>
        <dbReference type="PROSITE-ProRule" id="PRU00276"/>
    </source>
</evidence>
<evidence type="ECO:0000313" key="14">
    <source>
        <dbReference type="Proteomes" id="UP000515203"/>
    </source>
</evidence>
<dbReference type="Pfam" id="PF00200">
    <property type="entry name" value="Disintegrin"/>
    <property type="match status" value="1"/>
</dbReference>
<dbReference type="InterPro" id="IPR000742">
    <property type="entry name" value="EGF"/>
</dbReference>
<feature type="compositionally biased region" description="Basic and acidic residues" evidence="9">
    <location>
        <begin position="721"/>
        <end position="735"/>
    </location>
</feature>
<feature type="disulfide bond" evidence="8">
    <location>
        <begin position="362"/>
        <end position="367"/>
    </location>
</feature>
<dbReference type="Gene3D" id="3.40.390.10">
    <property type="entry name" value="Collagenase (Catalytic Domain)"/>
    <property type="match status" value="1"/>
</dbReference>
<keyword evidence="2 10" id="KW-0812">Transmembrane</keyword>
<protein>
    <submittedName>
        <fullName evidence="15 16">Disintegrin and metalloproteinase domain-containing protein 20-like</fullName>
    </submittedName>
</protein>
<dbReference type="InterPro" id="IPR024079">
    <property type="entry name" value="MetalloPept_cat_dom_sf"/>
</dbReference>
<dbReference type="PROSITE" id="PS00427">
    <property type="entry name" value="DISINTEGRIN_1"/>
    <property type="match status" value="1"/>
</dbReference>
<dbReference type="InterPro" id="IPR002870">
    <property type="entry name" value="Peptidase_M12B_N"/>
</dbReference>
<feature type="region of interest" description="Disordered" evidence="9">
    <location>
        <begin position="721"/>
        <end position="754"/>
    </location>
</feature>
<evidence type="ECO:0000256" key="4">
    <source>
        <dbReference type="ARBA" id="ARBA00023136"/>
    </source>
</evidence>
<feature type="compositionally biased region" description="Basic and acidic residues" evidence="9">
    <location>
        <begin position="744"/>
        <end position="754"/>
    </location>
</feature>
<dbReference type="FunFam" id="3.40.390.10:FF:000002">
    <property type="entry name" value="Disintegrin and metalloproteinase domain-containing protein 22"/>
    <property type="match status" value="1"/>
</dbReference>
<keyword evidence="7" id="KW-0245">EGF-like domain</keyword>
<comment type="caution">
    <text evidence="7">Lacks conserved residue(s) required for the propagation of feature annotation.</text>
</comment>
<dbReference type="Gene3D" id="4.10.70.10">
    <property type="entry name" value="Disintegrin domain"/>
    <property type="match status" value="1"/>
</dbReference>
<sequence>MMAVCEALMHVRITPLWHWLSMFLFISGWKTGYSQYSSTPEVVIPVRITGTDRGISPPGWLSYSMHFGGQRHIVHMKTKKLLMSRHLTVFSYTGQGVLLEDHPFIPDDCYYHGYVESDPESLVALSSCSGGFHGTLHVNDMAYEIKPKEDSITFEHLVYKMASEETQSPLMKCALSDKEIEQKLKLQESDNYILMQSGYLGWWTHMWFADMALVVDHQRYVFHNNNNTNVIKDVINIVNHSNFLLNGVGFHLVLIALEIWDTENLVNITNDMPTVLEQFRRWKVNNFNRRIKNDLGHLLSHQMYRSGYLGLAYVGTLCNNHYNCGVIRVIYRNVGAIAHTISHEIGHNLGMKHDEQVRPCKCEQRICIMGETDNHSTKFSNCSYAVVWSTTKTSSCIRNMPRPVNFLPPPPVYCGNGVVEEGEECDCGSLEFCEEDTCCLTNCTLQSGAQCAFGLCCKKCKLMPSGSVCREKNDECDLPEWCNGTSHECPKDVYVQDGMNCTGSGHCYEKKCIIRDEQCRQIFGNESKSANKTCYSAMNTRGDRFGNCGNNSQAYVRCHVNDILCGRVQCENVKELPSLPNHSTIHYAEISDRSCWGTDYHFGMTEPDIGNVEDGTECGERNICIRKKCVIMPLWASDCSPEACNMSGICNNKHHCHCDYGWSPPNCTKKGNGGSIDSGPPPVRPSKNQGMNYWLLLPLIFFILLFFLLLFLLMRKTKKDREEETNIPEENKIPENADTAAKPKIPEKKGKVKK</sequence>
<dbReference type="PANTHER" id="PTHR11905:SF239">
    <property type="entry name" value="A DISINTEGRIN AND METALLOPEPTIDASE DOMAIN 26B-RELATED"/>
    <property type="match status" value="1"/>
</dbReference>
<feature type="disulfide bond" evidence="6">
    <location>
        <begin position="469"/>
        <end position="489"/>
    </location>
</feature>
<evidence type="ECO:0000259" key="13">
    <source>
        <dbReference type="PROSITE" id="PS50215"/>
    </source>
</evidence>
<dbReference type="GO" id="GO:0006508">
    <property type="term" value="P:proteolysis"/>
    <property type="evidence" value="ECO:0007669"/>
    <property type="project" value="InterPro"/>
</dbReference>
<evidence type="ECO:0000259" key="11">
    <source>
        <dbReference type="PROSITE" id="PS50026"/>
    </source>
</evidence>
<feature type="binding site" evidence="8">
    <location>
        <position position="343"/>
    </location>
    <ligand>
        <name>Zn(2+)</name>
        <dbReference type="ChEBI" id="CHEBI:29105"/>
        <note>catalytic</note>
    </ligand>
</feature>
<dbReference type="Proteomes" id="UP000515203">
    <property type="component" value="Unplaced"/>
</dbReference>
<keyword evidence="14" id="KW-1185">Reference proteome</keyword>
<dbReference type="InterPro" id="IPR036436">
    <property type="entry name" value="Disintegrin_dom_sf"/>
</dbReference>
<organism evidence="14 15">
    <name type="scientific">Octodon degus</name>
    <name type="common">Degu</name>
    <name type="synonym">Sciurus degus</name>
    <dbReference type="NCBI Taxonomy" id="10160"/>
    <lineage>
        <taxon>Eukaryota</taxon>
        <taxon>Metazoa</taxon>
        <taxon>Chordata</taxon>
        <taxon>Craniata</taxon>
        <taxon>Vertebrata</taxon>
        <taxon>Euteleostomi</taxon>
        <taxon>Mammalia</taxon>
        <taxon>Eutheria</taxon>
        <taxon>Euarchontoglires</taxon>
        <taxon>Glires</taxon>
        <taxon>Rodentia</taxon>
        <taxon>Hystricomorpha</taxon>
        <taxon>Octodontidae</taxon>
        <taxon>Octodon</taxon>
    </lineage>
</organism>
<dbReference type="RefSeq" id="XP_004637339.2">
    <property type="nucleotide sequence ID" value="XM_004637282.2"/>
</dbReference>
<dbReference type="OrthoDB" id="5951731at2759"/>
<gene>
    <name evidence="15 16" type="primary">LOC101571489</name>
</gene>
<dbReference type="InterPro" id="IPR001762">
    <property type="entry name" value="Disintegrin_dom"/>
</dbReference>
<evidence type="ECO:0000256" key="1">
    <source>
        <dbReference type="ARBA" id="ARBA00004479"/>
    </source>
</evidence>
<comment type="subcellular location">
    <subcellularLocation>
        <location evidence="1">Membrane</location>
        <topology evidence="1">Single-pass type I membrane protein</topology>
    </subcellularLocation>
</comment>
<dbReference type="AlphaFoldDB" id="A0A6P3FGN6"/>
<dbReference type="GO" id="GO:0009897">
    <property type="term" value="C:external side of plasma membrane"/>
    <property type="evidence" value="ECO:0007669"/>
    <property type="project" value="TreeGrafter"/>
</dbReference>
<dbReference type="GeneID" id="101571489"/>
<evidence type="ECO:0000313" key="16">
    <source>
        <dbReference type="RefSeq" id="XP_023577794.1"/>
    </source>
</evidence>
<dbReference type="GO" id="GO:0004222">
    <property type="term" value="F:metalloendopeptidase activity"/>
    <property type="evidence" value="ECO:0007669"/>
    <property type="project" value="InterPro"/>
</dbReference>
<evidence type="ECO:0000256" key="6">
    <source>
        <dbReference type="PROSITE-ProRule" id="PRU00068"/>
    </source>
</evidence>
<feature type="transmembrane region" description="Helical" evidence="10">
    <location>
        <begin position="693"/>
        <end position="713"/>
    </location>
</feature>
<keyword evidence="8" id="KW-0862">Zinc</keyword>
<keyword evidence="8" id="KW-0479">Metal-binding</keyword>
<dbReference type="PANTHER" id="PTHR11905">
    <property type="entry name" value="ADAM A DISINTEGRIN AND METALLOPROTEASE DOMAIN"/>
    <property type="match status" value="1"/>
</dbReference>
<dbReference type="PROSITE" id="PS50026">
    <property type="entry name" value="EGF_3"/>
    <property type="match status" value="1"/>
</dbReference>
<dbReference type="PRINTS" id="PR00289">
    <property type="entry name" value="DISINTEGRIN"/>
</dbReference>
<evidence type="ECO:0000256" key="10">
    <source>
        <dbReference type="SAM" id="Phobius"/>
    </source>
</evidence>
<dbReference type="GO" id="GO:0046872">
    <property type="term" value="F:metal ion binding"/>
    <property type="evidence" value="ECO:0007669"/>
    <property type="project" value="UniProtKB-KW"/>
</dbReference>
<evidence type="ECO:0000313" key="15">
    <source>
        <dbReference type="RefSeq" id="XP_004637339.2"/>
    </source>
</evidence>
<accession>A0A6P3FGN6</accession>
<dbReference type="InterPro" id="IPR034027">
    <property type="entry name" value="Reprolysin_adamalysin"/>
</dbReference>
<feature type="domain" description="Peptidase M12B" evidence="13">
    <location>
        <begin position="207"/>
        <end position="384"/>
    </location>
</feature>
<name>A0A6P3FGN6_OCTDE</name>
<feature type="domain" description="Disintegrin" evidence="12">
    <location>
        <begin position="411"/>
        <end position="497"/>
    </location>
</feature>
<evidence type="ECO:0000256" key="5">
    <source>
        <dbReference type="ARBA" id="ARBA00023157"/>
    </source>
</evidence>
<evidence type="ECO:0000259" key="12">
    <source>
        <dbReference type="PROSITE" id="PS50214"/>
    </source>
</evidence>
<proteinExistence type="predicted"/>
<dbReference type="PROSITE" id="PS50215">
    <property type="entry name" value="ADAM_MEPRO"/>
    <property type="match status" value="1"/>
</dbReference>
<dbReference type="FunFam" id="4.10.70.10:FF:000001">
    <property type="entry name" value="Disintegrin and metalloproteinase domain-containing protein 22"/>
    <property type="match status" value="1"/>
</dbReference>
<dbReference type="SUPFAM" id="SSF55486">
    <property type="entry name" value="Metalloproteases ('zincins'), catalytic domain"/>
    <property type="match status" value="1"/>
</dbReference>
<feature type="domain" description="EGF-like" evidence="11">
    <location>
        <begin position="635"/>
        <end position="668"/>
    </location>
</feature>
<dbReference type="SUPFAM" id="SSF57552">
    <property type="entry name" value="Blood coagulation inhibitor (disintegrin)"/>
    <property type="match status" value="1"/>
</dbReference>
<dbReference type="InterPro" id="IPR001590">
    <property type="entry name" value="Peptidase_M12B"/>
</dbReference>
<dbReference type="InterPro" id="IPR018358">
    <property type="entry name" value="Disintegrin_CS"/>
</dbReference>
<reference evidence="15 16" key="1">
    <citation type="submission" date="2025-04" db="UniProtKB">
        <authorList>
            <consortium name="RefSeq"/>
        </authorList>
    </citation>
    <scope>IDENTIFICATION</scope>
</reference>
<dbReference type="Pfam" id="PF01421">
    <property type="entry name" value="Reprolysin"/>
    <property type="match status" value="1"/>
</dbReference>
<dbReference type="InterPro" id="IPR006586">
    <property type="entry name" value="ADAM_Cys-rich"/>
</dbReference>
<dbReference type="RefSeq" id="XP_023577794.1">
    <property type="nucleotide sequence ID" value="XM_023722026.1"/>
</dbReference>
<evidence type="ECO:0000256" key="7">
    <source>
        <dbReference type="PROSITE-ProRule" id="PRU00076"/>
    </source>
</evidence>
<feature type="binding site" evidence="8">
    <location>
        <position position="353"/>
    </location>
    <ligand>
        <name>Zn(2+)</name>
        <dbReference type="ChEBI" id="CHEBI:29105"/>
        <note>catalytic</note>
    </ligand>
</feature>
<dbReference type="SMART" id="SM00050">
    <property type="entry name" value="DISIN"/>
    <property type="match status" value="1"/>
</dbReference>
<evidence type="ECO:0000256" key="3">
    <source>
        <dbReference type="ARBA" id="ARBA00022989"/>
    </source>
</evidence>
<evidence type="ECO:0000256" key="2">
    <source>
        <dbReference type="ARBA" id="ARBA00022692"/>
    </source>
</evidence>
<dbReference type="SMART" id="SM00608">
    <property type="entry name" value="ACR"/>
    <property type="match status" value="1"/>
</dbReference>
<feature type="disulfide bond" evidence="7">
    <location>
        <begin position="658"/>
        <end position="667"/>
    </location>
</feature>
<dbReference type="CDD" id="cd04269">
    <property type="entry name" value="ZnMc_adamalysin_II_like"/>
    <property type="match status" value="1"/>
</dbReference>
<feature type="active site" evidence="8">
    <location>
        <position position="344"/>
    </location>
</feature>
<keyword evidence="4 10" id="KW-0472">Membrane</keyword>
<evidence type="ECO:0000256" key="9">
    <source>
        <dbReference type="SAM" id="MobiDB-lite"/>
    </source>
</evidence>
<keyword evidence="5 7" id="KW-1015">Disulfide bond</keyword>
<keyword evidence="3 10" id="KW-1133">Transmembrane helix</keyword>
<dbReference type="Pfam" id="PF08516">
    <property type="entry name" value="ADAM_CR"/>
    <property type="match status" value="1"/>
</dbReference>
<dbReference type="PROSITE" id="PS01186">
    <property type="entry name" value="EGF_2"/>
    <property type="match status" value="1"/>
</dbReference>
<dbReference type="PROSITE" id="PS50214">
    <property type="entry name" value="DISINTEGRIN_2"/>
    <property type="match status" value="1"/>
</dbReference>
<feature type="binding site" evidence="8">
    <location>
        <position position="347"/>
    </location>
    <ligand>
        <name>Zn(2+)</name>
        <dbReference type="ChEBI" id="CHEBI:29105"/>
        <note>catalytic</note>
    </ligand>
</feature>
<dbReference type="Pfam" id="PF01562">
    <property type="entry name" value="Pep_M12B_propep"/>
    <property type="match status" value="1"/>
</dbReference>
<dbReference type="GO" id="GO:0008584">
    <property type="term" value="P:male gonad development"/>
    <property type="evidence" value="ECO:0007669"/>
    <property type="project" value="TreeGrafter"/>
</dbReference>